<evidence type="ECO:0000256" key="3">
    <source>
        <dbReference type="ARBA" id="ARBA00023163"/>
    </source>
</evidence>
<accession>A0A1M6CX69</accession>
<feature type="domain" description="HTH marR-type" evidence="4">
    <location>
        <begin position="6"/>
        <end position="138"/>
    </location>
</feature>
<dbReference type="GO" id="GO:0003677">
    <property type="term" value="F:DNA binding"/>
    <property type="evidence" value="ECO:0007669"/>
    <property type="project" value="UniProtKB-KW"/>
</dbReference>
<keyword evidence="1" id="KW-0805">Transcription regulation</keyword>
<dbReference type="EMBL" id="FQZB01000004">
    <property type="protein sequence ID" value="SHI65540.1"/>
    <property type="molecule type" value="Genomic_DNA"/>
</dbReference>
<dbReference type="STRING" id="1121302.SAMN02745163_00577"/>
<evidence type="ECO:0000313" key="5">
    <source>
        <dbReference type="EMBL" id="SHI65540.1"/>
    </source>
</evidence>
<evidence type="ECO:0000259" key="4">
    <source>
        <dbReference type="PROSITE" id="PS50995"/>
    </source>
</evidence>
<gene>
    <name evidence="5" type="ORF">SAMN02745163_00577</name>
</gene>
<dbReference type="InterPro" id="IPR036390">
    <property type="entry name" value="WH_DNA-bd_sf"/>
</dbReference>
<dbReference type="OrthoDB" id="6400170at2"/>
<reference evidence="5 6" key="1">
    <citation type="submission" date="2016-11" db="EMBL/GenBank/DDBJ databases">
        <authorList>
            <person name="Jaros S."/>
            <person name="Januszkiewicz K."/>
            <person name="Wedrychowicz H."/>
        </authorList>
    </citation>
    <scope>NUCLEOTIDE SEQUENCE [LARGE SCALE GENOMIC DNA]</scope>
    <source>
        <strain evidence="5 6">DSM 21758</strain>
    </source>
</reference>
<dbReference type="RefSeq" id="WP_072985101.1">
    <property type="nucleotide sequence ID" value="NZ_FQZB01000004.1"/>
</dbReference>
<name>A0A1M6CX69_9CLOT</name>
<protein>
    <submittedName>
        <fullName evidence="5">DNA-binding transcriptional regulator, MarR family</fullName>
    </submittedName>
</protein>
<sequence length="150" mass="17736">MKCFNDDSLYSVFYRVIKLHYRTMHGMLDKIGIYPGQPPVLFSLYFKDGQSQKELADKIKVKPATITVMLSRMEKAELVTRKPDKDDQRVSRVFITDKGRETCEKVKEITKEAQEICFKNFTQEELIIIRRLFMQMKDNLLEVVDEDIKF</sequence>
<evidence type="ECO:0000313" key="6">
    <source>
        <dbReference type="Proteomes" id="UP000184310"/>
    </source>
</evidence>
<dbReference type="Proteomes" id="UP000184310">
    <property type="component" value="Unassembled WGS sequence"/>
</dbReference>
<dbReference type="Gene3D" id="1.10.10.10">
    <property type="entry name" value="Winged helix-like DNA-binding domain superfamily/Winged helix DNA-binding domain"/>
    <property type="match status" value="1"/>
</dbReference>
<dbReference type="SUPFAM" id="SSF46785">
    <property type="entry name" value="Winged helix' DNA-binding domain"/>
    <property type="match status" value="1"/>
</dbReference>
<proteinExistence type="predicted"/>
<evidence type="ECO:0000256" key="1">
    <source>
        <dbReference type="ARBA" id="ARBA00023015"/>
    </source>
</evidence>
<dbReference type="PROSITE" id="PS50995">
    <property type="entry name" value="HTH_MARR_2"/>
    <property type="match status" value="1"/>
</dbReference>
<keyword evidence="3" id="KW-0804">Transcription</keyword>
<dbReference type="AlphaFoldDB" id="A0A1M6CX69"/>
<organism evidence="5 6">
    <name type="scientific">Clostridium cavendishii DSM 21758</name>
    <dbReference type="NCBI Taxonomy" id="1121302"/>
    <lineage>
        <taxon>Bacteria</taxon>
        <taxon>Bacillati</taxon>
        <taxon>Bacillota</taxon>
        <taxon>Clostridia</taxon>
        <taxon>Eubacteriales</taxon>
        <taxon>Clostridiaceae</taxon>
        <taxon>Clostridium</taxon>
    </lineage>
</organism>
<keyword evidence="2 5" id="KW-0238">DNA-binding</keyword>
<dbReference type="InterPro" id="IPR000835">
    <property type="entry name" value="HTH_MarR-typ"/>
</dbReference>
<dbReference type="Pfam" id="PF01047">
    <property type="entry name" value="MarR"/>
    <property type="match status" value="1"/>
</dbReference>
<dbReference type="PANTHER" id="PTHR42756">
    <property type="entry name" value="TRANSCRIPTIONAL REGULATOR, MARR"/>
    <property type="match status" value="1"/>
</dbReference>
<dbReference type="PRINTS" id="PR00598">
    <property type="entry name" value="HTHMARR"/>
</dbReference>
<dbReference type="PANTHER" id="PTHR42756:SF1">
    <property type="entry name" value="TRANSCRIPTIONAL REPRESSOR OF EMRAB OPERON"/>
    <property type="match status" value="1"/>
</dbReference>
<evidence type="ECO:0000256" key="2">
    <source>
        <dbReference type="ARBA" id="ARBA00023125"/>
    </source>
</evidence>
<dbReference type="InterPro" id="IPR036388">
    <property type="entry name" value="WH-like_DNA-bd_sf"/>
</dbReference>
<keyword evidence="6" id="KW-1185">Reference proteome</keyword>
<dbReference type="SMART" id="SM00347">
    <property type="entry name" value="HTH_MARR"/>
    <property type="match status" value="1"/>
</dbReference>
<dbReference type="GO" id="GO:0003700">
    <property type="term" value="F:DNA-binding transcription factor activity"/>
    <property type="evidence" value="ECO:0007669"/>
    <property type="project" value="InterPro"/>
</dbReference>